<gene>
    <name evidence="2" type="ORF">DES36_10763</name>
</gene>
<feature type="transmembrane region" description="Helical" evidence="1">
    <location>
        <begin position="184"/>
        <end position="207"/>
    </location>
</feature>
<evidence type="ECO:0000313" key="3">
    <source>
        <dbReference type="Proteomes" id="UP000253490"/>
    </source>
</evidence>
<feature type="transmembrane region" description="Helical" evidence="1">
    <location>
        <begin position="147"/>
        <end position="164"/>
    </location>
</feature>
<evidence type="ECO:0000256" key="1">
    <source>
        <dbReference type="SAM" id="Phobius"/>
    </source>
</evidence>
<proteinExistence type="predicted"/>
<keyword evidence="3" id="KW-1185">Reference proteome</keyword>
<keyword evidence="1" id="KW-0812">Transmembrane</keyword>
<organism evidence="2 3">
    <name type="scientific">Alkalibaculum bacchi</name>
    <dbReference type="NCBI Taxonomy" id="645887"/>
    <lineage>
        <taxon>Bacteria</taxon>
        <taxon>Bacillati</taxon>
        <taxon>Bacillota</taxon>
        <taxon>Clostridia</taxon>
        <taxon>Eubacteriales</taxon>
        <taxon>Eubacteriaceae</taxon>
        <taxon>Alkalibaculum</taxon>
    </lineage>
</organism>
<dbReference type="OrthoDB" id="2313863at2"/>
<name>A0A366I7Z0_9FIRM</name>
<dbReference type="AlphaFoldDB" id="A0A366I7Z0"/>
<dbReference type="InterPro" id="IPR025699">
    <property type="entry name" value="ABC2_memb-like"/>
</dbReference>
<dbReference type="RefSeq" id="WP_113920449.1">
    <property type="nucleotide sequence ID" value="NZ_QNRX01000007.1"/>
</dbReference>
<sequence>MRGMLTKDIRLMLQQKKFFIFLIFIAIFINYGSDDYFIIGYLTFACSIFVLSTMSYDEYDNCYPFLMTLPVDRKSYVKEKFLFGLLLGAVAWIVGVVISLGSHIIRTQDLAYTEFFLMAVIYIPIFMILLSITIPFQLKFGGEKSRIVMLGTVGAVFLVVHLLIKLAENMGVDIDAIENALSAVHIGLINAALILVAVVGLMISYMISSAIMEKKDF</sequence>
<reference evidence="2 3" key="1">
    <citation type="submission" date="2018-06" db="EMBL/GenBank/DDBJ databases">
        <title>Genomic Encyclopedia of Type Strains, Phase IV (KMG-IV): sequencing the most valuable type-strain genomes for metagenomic binning, comparative biology and taxonomic classification.</title>
        <authorList>
            <person name="Goeker M."/>
        </authorList>
    </citation>
    <scope>NUCLEOTIDE SEQUENCE [LARGE SCALE GENOMIC DNA]</scope>
    <source>
        <strain evidence="2 3">DSM 22112</strain>
    </source>
</reference>
<feature type="transmembrane region" description="Helical" evidence="1">
    <location>
        <begin position="81"/>
        <end position="105"/>
    </location>
</feature>
<dbReference type="EMBL" id="QNRX01000007">
    <property type="protein sequence ID" value="RBP65326.1"/>
    <property type="molecule type" value="Genomic_DNA"/>
</dbReference>
<feature type="transmembrane region" description="Helical" evidence="1">
    <location>
        <begin position="111"/>
        <end position="135"/>
    </location>
</feature>
<dbReference type="Pfam" id="PF13346">
    <property type="entry name" value="ABC2_membrane_5"/>
    <property type="match status" value="1"/>
</dbReference>
<feature type="transmembrane region" description="Helical" evidence="1">
    <location>
        <begin position="12"/>
        <end position="31"/>
    </location>
</feature>
<protein>
    <submittedName>
        <fullName evidence="2">ABC-2 family transporter</fullName>
    </submittedName>
</protein>
<keyword evidence="1" id="KW-1133">Transmembrane helix</keyword>
<evidence type="ECO:0000313" key="2">
    <source>
        <dbReference type="EMBL" id="RBP65326.1"/>
    </source>
</evidence>
<comment type="caution">
    <text evidence="2">The sequence shown here is derived from an EMBL/GenBank/DDBJ whole genome shotgun (WGS) entry which is preliminary data.</text>
</comment>
<keyword evidence="1" id="KW-0472">Membrane</keyword>
<dbReference type="Proteomes" id="UP000253490">
    <property type="component" value="Unassembled WGS sequence"/>
</dbReference>
<accession>A0A366I7Z0</accession>